<dbReference type="eggNOG" id="COG0778">
    <property type="taxonomic scope" value="Bacteria"/>
</dbReference>
<feature type="domain" description="Nitroreductase" evidence="6">
    <location>
        <begin position="8"/>
        <end position="58"/>
    </location>
</feature>
<dbReference type="HOGENOM" id="CLU_070764_7_1_12"/>
<evidence type="ECO:0000256" key="3">
    <source>
        <dbReference type="ARBA" id="ARBA00022630"/>
    </source>
</evidence>
<reference evidence="8" key="1">
    <citation type="submission" date="2009-12" db="EMBL/GenBank/DDBJ databases">
        <title>Complete sequence of Treponema azotonutricium strain ZAS-9.</title>
        <authorList>
            <person name="Tetu S.G."/>
            <person name="Matson E."/>
            <person name="Ren Q."/>
            <person name="Seshadri R."/>
            <person name="Elbourne L."/>
            <person name="Hassan K.A."/>
            <person name="Durkin A."/>
            <person name="Radune D."/>
            <person name="Mohamoud Y."/>
            <person name="Shay R."/>
            <person name="Jin S."/>
            <person name="Zhang X."/>
            <person name="Lucey K."/>
            <person name="Ballor N.R."/>
            <person name="Ottesen E."/>
            <person name="Rosenthal R."/>
            <person name="Allen A."/>
            <person name="Leadbetter J.R."/>
            <person name="Paulsen I.T."/>
        </authorList>
    </citation>
    <scope>NUCLEOTIDE SEQUENCE [LARGE SCALE GENOMIC DNA]</scope>
    <source>
        <strain evidence="8">ATCC BAA-888 / DSM 13862 / ZAS-9</strain>
    </source>
</reference>
<organism evidence="7 8">
    <name type="scientific">Leadbettera azotonutricia (strain ATCC BAA-888 / DSM 13862 / ZAS-9)</name>
    <name type="common">Treponema azotonutricium</name>
    <dbReference type="NCBI Taxonomy" id="545695"/>
    <lineage>
        <taxon>Bacteria</taxon>
        <taxon>Pseudomonadati</taxon>
        <taxon>Spirochaetota</taxon>
        <taxon>Spirochaetia</taxon>
        <taxon>Spirochaetales</taxon>
        <taxon>Breznakiellaceae</taxon>
        <taxon>Leadbettera</taxon>
    </lineage>
</organism>
<dbReference type="Gene3D" id="3.40.109.10">
    <property type="entry name" value="NADH Oxidase"/>
    <property type="match status" value="1"/>
</dbReference>
<dbReference type="Pfam" id="PF00881">
    <property type="entry name" value="Nitroreductase"/>
    <property type="match status" value="2"/>
</dbReference>
<keyword evidence="4" id="KW-0288">FMN</keyword>
<protein>
    <submittedName>
        <fullName evidence="7">Nitroreductase family protein</fullName>
    </submittedName>
</protein>
<evidence type="ECO:0000256" key="2">
    <source>
        <dbReference type="ARBA" id="ARBA00007118"/>
    </source>
</evidence>
<dbReference type="CDD" id="cd20609">
    <property type="entry name" value="nitroreductase"/>
    <property type="match status" value="1"/>
</dbReference>
<comment type="cofactor">
    <cofactor evidence="1">
        <name>FMN</name>
        <dbReference type="ChEBI" id="CHEBI:58210"/>
    </cofactor>
</comment>
<reference evidence="7 8" key="2">
    <citation type="journal article" date="2011" name="ISME J.">
        <title>RNA-seq reveals cooperative metabolic interactions between two termite-gut spirochete species in co-culture.</title>
        <authorList>
            <person name="Rosenthal A.Z."/>
            <person name="Matson E.G."/>
            <person name="Eldar A."/>
            <person name="Leadbetter J.R."/>
        </authorList>
    </citation>
    <scope>NUCLEOTIDE SEQUENCE [LARGE SCALE GENOMIC DNA]</scope>
    <source>
        <strain evidence="8">ATCC BAA-888 / DSM 13862 / ZAS-9</strain>
    </source>
</reference>
<keyword evidence="8" id="KW-1185">Reference proteome</keyword>
<dbReference type="InterPro" id="IPR029479">
    <property type="entry name" value="Nitroreductase"/>
</dbReference>
<keyword evidence="3" id="KW-0285">Flavoprotein</keyword>
<dbReference type="SUPFAM" id="SSF55469">
    <property type="entry name" value="FMN-dependent nitroreductase-like"/>
    <property type="match status" value="1"/>
</dbReference>
<dbReference type="RefSeq" id="WP_015712694.1">
    <property type="nucleotide sequence ID" value="NC_015577.1"/>
</dbReference>
<accession>F5YCG6</accession>
<dbReference type="Proteomes" id="UP000009222">
    <property type="component" value="Chromosome"/>
</dbReference>
<feature type="domain" description="Nitroreductase" evidence="6">
    <location>
        <begin position="92"/>
        <end position="146"/>
    </location>
</feature>
<evidence type="ECO:0000313" key="8">
    <source>
        <dbReference type="Proteomes" id="UP000009222"/>
    </source>
</evidence>
<comment type="similarity">
    <text evidence="2">Belongs to the nitroreductase family.</text>
</comment>
<dbReference type="FunCoup" id="F5YCG6">
    <property type="interactions" value="41"/>
</dbReference>
<proteinExistence type="inferred from homology"/>
<gene>
    <name evidence="7" type="ordered locus">TREAZ_2844</name>
</gene>
<dbReference type="OrthoDB" id="9812105at2"/>
<dbReference type="KEGG" id="taz:TREAZ_2844"/>
<evidence type="ECO:0000259" key="6">
    <source>
        <dbReference type="Pfam" id="PF00881"/>
    </source>
</evidence>
<dbReference type="EMBL" id="CP001841">
    <property type="protein sequence ID" value="AEF81101.1"/>
    <property type="molecule type" value="Genomic_DNA"/>
</dbReference>
<dbReference type="InParanoid" id="F5YCG6"/>
<evidence type="ECO:0000256" key="4">
    <source>
        <dbReference type="ARBA" id="ARBA00022643"/>
    </source>
</evidence>
<sequence length="168" mass="19045">MGFKELAAARYSVRKFKDRAVEKEKVDLILEAARNAPTAANKQPQRILVIDTDEELKKVDACTRFRFETSLVFLVCYDQNECWVRSFDGEKSGEVDASIVTTQMMLQAADIGLGTTWVMFFDPAKTREEFKLPPHIIPVAFLPTGYPADDAEPSDRHAVRHPLEKLII</sequence>
<evidence type="ECO:0000256" key="5">
    <source>
        <dbReference type="ARBA" id="ARBA00023002"/>
    </source>
</evidence>
<name>F5YCG6_LEAAZ</name>
<dbReference type="GO" id="GO:0016491">
    <property type="term" value="F:oxidoreductase activity"/>
    <property type="evidence" value="ECO:0007669"/>
    <property type="project" value="UniProtKB-KW"/>
</dbReference>
<evidence type="ECO:0000256" key="1">
    <source>
        <dbReference type="ARBA" id="ARBA00001917"/>
    </source>
</evidence>
<keyword evidence="5" id="KW-0560">Oxidoreductase</keyword>
<dbReference type="PANTHER" id="PTHR43673:SF2">
    <property type="entry name" value="NITROREDUCTASE"/>
    <property type="match status" value="1"/>
</dbReference>
<dbReference type="STRING" id="545695.TREAZ_2844"/>
<dbReference type="PANTHER" id="PTHR43673">
    <property type="entry name" value="NAD(P)H NITROREDUCTASE YDGI-RELATED"/>
    <property type="match status" value="1"/>
</dbReference>
<dbReference type="InterPro" id="IPR000415">
    <property type="entry name" value="Nitroreductase-like"/>
</dbReference>
<dbReference type="AlphaFoldDB" id="F5YCG6"/>
<evidence type="ECO:0000313" key="7">
    <source>
        <dbReference type="EMBL" id="AEF81101.1"/>
    </source>
</evidence>